<comment type="caution">
    <text evidence="9">The sequence shown here is derived from an EMBL/GenBank/DDBJ whole genome shotgun (WGS) entry which is preliminary data.</text>
</comment>
<feature type="transmembrane region" description="Helical" evidence="7">
    <location>
        <begin position="74"/>
        <end position="95"/>
    </location>
</feature>
<keyword evidence="7" id="KW-1133">Transmembrane helix</keyword>
<evidence type="ECO:0000256" key="2">
    <source>
        <dbReference type="ARBA" id="ARBA00022729"/>
    </source>
</evidence>
<comment type="similarity">
    <text evidence="1">Belongs to the thioredoxin family. DsbA subfamily.</text>
</comment>
<proteinExistence type="inferred from homology"/>
<keyword evidence="7" id="KW-0812">Transmembrane</keyword>
<dbReference type="InterPro" id="IPR036249">
    <property type="entry name" value="Thioredoxin-like_sf"/>
</dbReference>
<accession>A0A495JPS4</accession>
<keyword evidence="9" id="KW-0413">Isomerase</keyword>
<reference evidence="9 10" key="1">
    <citation type="submission" date="2018-10" db="EMBL/GenBank/DDBJ databases">
        <title>Sequencing the genomes of 1000 actinobacteria strains.</title>
        <authorList>
            <person name="Klenk H.-P."/>
        </authorList>
    </citation>
    <scope>NUCLEOTIDE SEQUENCE [LARGE SCALE GENOMIC DNA]</scope>
    <source>
        <strain evidence="9 10">DSM 45175</strain>
    </source>
</reference>
<dbReference type="CDD" id="cd02972">
    <property type="entry name" value="DsbA_family"/>
    <property type="match status" value="1"/>
</dbReference>
<evidence type="ECO:0000313" key="10">
    <source>
        <dbReference type="Proteomes" id="UP000277671"/>
    </source>
</evidence>
<evidence type="ECO:0000313" key="9">
    <source>
        <dbReference type="EMBL" id="RKR90528.1"/>
    </source>
</evidence>
<dbReference type="GO" id="GO:0016491">
    <property type="term" value="F:oxidoreductase activity"/>
    <property type="evidence" value="ECO:0007669"/>
    <property type="project" value="UniProtKB-KW"/>
</dbReference>
<keyword evidence="5" id="KW-0676">Redox-active center</keyword>
<dbReference type="PANTHER" id="PTHR13887">
    <property type="entry name" value="GLUTATHIONE S-TRANSFERASE KAPPA"/>
    <property type="match status" value="1"/>
</dbReference>
<feature type="region of interest" description="Disordered" evidence="6">
    <location>
        <begin position="1"/>
        <end position="66"/>
    </location>
</feature>
<gene>
    <name evidence="9" type="ORF">BDK92_4902</name>
</gene>
<dbReference type="OrthoDB" id="117402at2"/>
<protein>
    <submittedName>
        <fullName evidence="9">Protein-disulfide isomerase</fullName>
    </submittedName>
</protein>
<evidence type="ECO:0000256" key="1">
    <source>
        <dbReference type="ARBA" id="ARBA00005791"/>
    </source>
</evidence>
<keyword evidence="2" id="KW-0732">Signal</keyword>
<evidence type="ECO:0000256" key="7">
    <source>
        <dbReference type="SAM" id="Phobius"/>
    </source>
</evidence>
<keyword evidence="4" id="KW-1015">Disulfide bond</keyword>
<dbReference type="AlphaFoldDB" id="A0A495JPS4"/>
<dbReference type="InterPro" id="IPR012336">
    <property type="entry name" value="Thioredoxin-like_fold"/>
</dbReference>
<organism evidence="9 10">
    <name type="scientific">Micromonospora pisi</name>
    <dbReference type="NCBI Taxonomy" id="589240"/>
    <lineage>
        <taxon>Bacteria</taxon>
        <taxon>Bacillati</taxon>
        <taxon>Actinomycetota</taxon>
        <taxon>Actinomycetes</taxon>
        <taxon>Micromonosporales</taxon>
        <taxon>Micromonosporaceae</taxon>
        <taxon>Micromonospora</taxon>
    </lineage>
</organism>
<feature type="domain" description="Thioredoxin-like fold" evidence="8">
    <location>
        <begin position="123"/>
        <end position="279"/>
    </location>
</feature>
<name>A0A495JPS4_9ACTN</name>
<dbReference type="Pfam" id="PF13462">
    <property type="entry name" value="Thioredoxin_4"/>
    <property type="match status" value="1"/>
</dbReference>
<keyword evidence="7" id="KW-0472">Membrane</keyword>
<feature type="compositionally biased region" description="Low complexity" evidence="6">
    <location>
        <begin position="28"/>
        <end position="50"/>
    </location>
</feature>
<evidence type="ECO:0000256" key="6">
    <source>
        <dbReference type="SAM" id="MobiDB-lite"/>
    </source>
</evidence>
<dbReference type="EMBL" id="RBKT01000001">
    <property type="protein sequence ID" value="RKR90528.1"/>
    <property type="molecule type" value="Genomic_DNA"/>
</dbReference>
<evidence type="ECO:0000259" key="8">
    <source>
        <dbReference type="Pfam" id="PF13462"/>
    </source>
</evidence>
<evidence type="ECO:0000256" key="4">
    <source>
        <dbReference type="ARBA" id="ARBA00023157"/>
    </source>
</evidence>
<evidence type="ECO:0000256" key="3">
    <source>
        <dbReference type="ARBA" id="ARBA00023002"/>
    </source>
</evidence>
<dbReference type="GO" id="GO:0016853">
    <property type="term" value="F:isomerase activity"/>
    <property type="evidence" value="ECO:0007669"/>
    <property type="project" value="UniProtKB-KW"/>
</dbReference>
<dbReference type="Proteomes" id="UP000277671">
    <property type="component" value="Unassembled WGS sequence"/>
</dbReference>
<keyword evidence="10" id="KW-1185">Reference proteome</keyword>
<evidence type="ECO:0000256" key="5">
    <source>
        <dbReference type="ARBA" id="ARBA00023284"/>
    </source>
</evidence>
<dbReference type="SUPFAM" id="SSF52833">
    <property type="entry name" value="Thioredoxin-like"/>
    <property type="match status" value="1"/>
</dbReference>
<dbReference type="PANTHER" id="PTHR13887:SF14">
    <property type="entry name" value="DISULFIDE BOND FORMATION PROTEIN D"/>
    <property type="match status" value="1"/>
</dbReference>
<dbReference type="RefSeq" id="WP_121158788.1">
    <property type="nucleotide sequence ID" value="NZ_RBKT01000001.1"/>
</dbReference>
<dbReference type="Gene3D" id="3.40.30.10">
    <property type="entry name" value="Glutaredoxin"/>
    <property type="match status" value="1"/>
</dbReference>
<sequence length="284" mass="29948">MSSPRGAGRQGGPGRKPEKAQKGPQPPQKAQRGPQPPQKAQRGAQQQPQKAPKKSSARVVREQLARERRRRRTLWTSLIAVVVLVVAGLIGWSVLSSQQSTSDFTAPAGATTDGNAIAVGTGPVTIDIYEDFICPFCGQFEKSTGSTLDQLVSENKVRILYHPVAYLDRASSTEYSTRSSAASGCAANQGKFREYVEALFNRQPAEGSAGLSDDELISIGTGVGLDGGAFGSCVRDGTFKPWTAHVTEAASRANINSTPTVLVNGKGVNPNPDDVKAAVAAATK</sequence>
<keyword evidence="3" id="KW-0560">Oxidoreductase</keyword>